<dbReference type="PANTHER" id="PTHR43798:SF5">
    <property type="entry name" value="MONOACYLGLYCEROL LIPASE ABHD6"/>
    <property type="match status" value="1"/>
</dbReference>
<dbReference type="SUPFAM" id="SSF53474">
    <property type="entry name" value="alpha/beta-Hydrolases"/>
    <property type="match status" value="1"/>
</dbReference>
<dbReference type="Pfam" id="PF12697">
    <property type="entry name" value="Abhydrolase_6"/>
    <property type="match status" value="1"/>
</dbReference>
<feature type="domain" description="AB hydrolase-1" evidence="1">
    <location>
        <begin position="2"/>
        <end position="240"/>
    </location>
</feature>
<dbReference type="InterPro" id="IPR029058">
    <property type="entry name" value="AB_hydrolase_fold"/>
</dbReference>
<sequence>MLLIHGLGGRWQSWHPILDDLAAHREVIAVDLPGFGQTPRLAGETSMRTLADETSAFINANGLTGVDVVGSSMGARLVLELARRGGVVGGVVSLNPGGFWQGWQRHAFYSSIYLSIRLLRLLRPALPRITANTVGRALLLAQFSAKPTGVPANIARDELCSYVASPAFDELLNQLAYGEEQQGAPRHAITHPLVIGWGRQDRVCFPGEAQRAMELFPDARMHWFERCGHFPHWDAPAETSQLILSALAP</sequence>
<keyword evidence="3" id="KW-1185">Reference proteome</keyword>
<dbReference type="PRINTS" id="PR00111">
    <property type="entry name" value="ABHYDROLASE"/>
</dbReference>
<accession>A0ABS7SHF6</accession>
<protein>
    <submittedName>
        <fullName evidence="2">Alpha/beta fold hydrolase</fullName>
    </submittedName>
</protein>
<evidence type="ECO:0000313" key="3">
    <source>
        <dbReference type="Proteomes" id="UP000809349"/>
    </source>
</evidence>
<dbReference type="RefSeq" id="WP_229428021.1">
    <property type="nucleotide sequence ID" value="NZ_JAFBIL020000001.1"/>
</dbReference>
<dbReference type="PANTHER" id="PTHR43798">
    <property type="entry name" value="MONOACYLGLYCEROL LIPASE"/>
    <property type="match status" value="1"/>
</dbReference>
<gene>
    <name evidence="2" type="ORF">I4X03_000110</name>
</gene>
<dbReference type="GO" id="GO:0016787">
    <property type="term" value="F:hydrolase activity"/>
    <property type="evidence" value="ECO:0007669"/>
    <property type="project" value="UniProtKB-KW"/>
</dbReference>
<evidence type="ECO:0000313" key="2">
    <source>
        <dbReference type="EMBL" id="MBZ2205659.1"/>
    </source>
</evidence>
<evidence type="ECO:0000259" key="1">
    <source>
        <dbReference type="Pfam" id="PF12697"/>
    </source>
</evidence>
<dbReference type="Proteomes" id="UP000809349">
    <property type="component" value="Unassembled WGS sequence"/>
</dbReference>
<keyword evidence="2" id="KW-0378">Hydrolase</keyword>
<dbReference type="InterPro" id="IPR000073">
    <property type="entry name" value="AB_hydrolase_1"/>
</dbReference>
<organism evidence="2 3">
    <name type="scientific">Massilia soli</name>
    <dbReference type="NCBI Taxonomy" id="2792854"/>
    <lineage>
        <taxon>Bacteria</taxon>
        <taxon>Pseudomonadati</taxon>
        <taxon>Pseudomonadota</taxon>
        <taxon>Betaproteobacteria</taxon>
        <taxon>Burkholderiales</taxon>
        <taxon>Oxalobacteraceae</taxon>
        <taxon>Telluria group</taxon>
        <taxon>Massilia</taxon>
    </lineage>
</organism>
<proteinExistence type="predicted"/>
<comment type="caution">
    <text evidence="2">The sequence shown here is derived from an EMBL/GenBank/DDBJ whole genome shotgun (WGS) entry which is preliminary data.</text>
</comment>
<name>A0ABS7SHF6_9BURK</name>
<dbReference type="InterPro" id="IPR050266">
    <property type="entry name" value="AB_hydrolase_sf"/>
</dbReference>
<dbReference type="EMBL" id="JAFBIL020000001">
    <property type="protein sequence ID" value="MBZ2205659.1"/>
    <property type="molecule type" value="Genomic_DNA"/>
</dbReference>
<reference evidence="2 3" key="1">
    <citation type="submission" date="2021-08" db="EMBL/GenBank/DDBJ databases">
        <title>Massilia sp. R798.</title>
        <authorList>
            <person name="Baek J.H."/>
            <person name="Jung H.S."/>
            <person name="Kim K.R."/>
            <person name="Jeon C.O."/>
        </authorList>
    </citation>
    <scope>NUCLEOTIDE SEQUENCE [LARGE SCALE GENOMIC DNA]</scope>
    <source>
        <strain evidence="2 3">R798</strain>
    </source>
</reference>
<dbReference type="Gene3D" id="3.40.50.1820">
    <property type="entry name" value="alpha/beta hydrolase"/>
    <property type="match status" value="1"/>
</dbReference>